<dbReference type="EMBL" id="JANJQO010000112">
    <property type="protein sequence ID" value="KAJ2981764.1"/>
    <property type="molecule type" value="Genomic_DNA"/>
</dbReference>
<dbReference type="Proteomes" id="UP001143910">
    <property type="component" value="Unassembled WGS sequence"/>
</dbReference>
<protein>
    <submittedName>
        <fullName evidence="1">Uncharacterized protein</fullName>
    </submittedName>
</protein>
<comment type="caution">
    <text evidence="1">The sequence shown here is derived from an EMBL/GenBank/DDBJ whole genome shotgun (WGS) entry which is preliminary data.</text>
</comment>
<gene>
    <name evidence="1" type="ORF">NQ176_g1829</name>
</gene>
<reference evidence="1" key="1">
    <citation type="submission" date="2022-08" db="EMBL/GenBank/DDBJ databases">
        <title>Genome Sequence of Lecanicillium fungicola.</title>
        <authorList>
            <person name="Buettner E."/>
        </authorList>
    </citation>
    <scope>NUCLEOTIDE SEQUENCE</scope>
    <source>
        <strain evidence="1">Babe33</strain>
    </source>
</reference>
<accession>A0ACC1NRR3</accession>
<evidence type="ECO:0000313" key="1">
    <source>
        <dbReference type="EMBL" id="KAJ2981764.1"/>
    </source>
</evidence>
<sequence>MVASTPDSAATEVGSIDSRNQAAVDHTPAPESVLDEKNTVHEQVGKRPDGNVGGDEEVKNNTETDEDDRVEYPVAWKLVLITVALCLSVFCVALDNTIIATAIPRITDHFKAIEDIGWYGAAYFLTTSAVQLIYGKFYTFYSIKRVYLFAIFLFELGSVVCGATPTSIGLIIGRAIAGLGAAGIFSGALLIVSRSVPLRQRPVYMSIITAFYGLASVAGPLIGGAFADKVTWRWCFYINIPFGGVTAFFIIVFLHLPNTQRQQKTSVKEQLASFDLEGTSVFIPGIVSLLLALQWGGGQYLWSNGRIIGLFVVFAVLIIIFIGIQIWKKDQATVPPRIFMDRTVWSCATFAISIGGSFFIMVYYLPIWFQSIQGSSAVNSGIKSLPLILGFVLFTIISGGFVSTFGYYTPFMISSAIVMAIGAGLLSTLEIESSRGQWIGYQCLFGFGVGLGLQQTMVAVQAALKPADVAIGSAIIVFAQTLGGALFICVAQNVFQNKLIETVAKANIPGLQPEDILAVGATQIRSTFHGDKLAVALHAYNTAITNCFYVSIAISILALIGAIFVPWISVKTKKIKMDVEQAK</sequence>
<organism evidence="1 2">
    <name type="scientific">Zarea fungicola</name>
    <dbReference type="NCBI Taxonomy" id="93591"/>
    <lineage>
        <taxon>Eukaryota</taxon>
        <taxon>Fungi</taxon>
        <taxon>Dikarya</taxon>
        <taxon>Ascomycota</taxon>
        <taxon>Pezizomycotina</taxon>
        <taxon>Sordariomycetes</taxon>
        <taxon>Hypocreomycetidae</taxon>
        <taxon>Hypocreales</taxon>
        <taxon>Cordycipitaceae</taxon>
        <taxon>Zarea</taxon>
    </lineage>
</organism>
<proteinExistence type="predicted"/>
<keyword evidence="2" id="KW-1185">Reference proteome</keyword>
<evidence type="ECO:0000313" key="2">
    <source>
        <dbReference type="Proteomes" id="UP001143910"/>
    </source>
</evidence>
<name>A0ACC1NRR3_9HYPO</name>